<keyword evidence="1" id="KW-0812">Transmembrane</keyword>
<sequence length="409" mass="47723">MKKKIIGVIALLIAGIIYFVFYHTRNTYTTVPLDADAIILIDAKKVKRQYISDLLTHPSAWFKKGPENSAFLNDSGIVIPDFFQFFHLKNSSLTEWYSIFDLKDQQQFLKFLQSQKFKKLSENVFRKDHAFIMVYDNLCIAGTSKIGLESIHKQVFKLSQKNILDAASLVDKGIGSIIFNDGKSSYNLYIDLNSDEMEFRTNSNFYDSEPIIAKLLKTKSFIETELDSENMRLLSSVFPFKNLGDAKVDYLKANADLQQVNDTIITYEYDDNFNEIEKNTVRKIVQPAYVVSLHSSDPEKTAQYFQDKKWINAQRQFVVIPFQPNVIEKKKNDFEIRSTGKSIQPSLRMNENYIFITNNELLYSHLKSFTLREKKIISDIDYIFYGHKDQDYYVKLKFKESELPLVLRW</sequence>
<protein>
    <submittedName>
        <fullName evidence="2">Uncharacterized protein</fullName>
    </submittedName>
</protein>
<feature type="transmembrane region" description="Helical" evidence="1">
    <location>
        <begin position="5"/>
        <end position="22"/>
    </location>
</feature>
<organism evidence="2 3">
    <name type="scientific">Chryseobacterium taichungense</name>
    <dbReference type="NCBI Taxonomy" id="295069"/>
    <lineage>
        <taxon>Bacteria</taxon>
        <taxon>Pseudomonadati</taxon>
        <taxon>Bacteroidota</taxon>
        <taxon>Flavobacteriia</taxon>
        <taxon>Flavobacteriales</taxon>
        <taxon>Weeksellaceae</taxon>
        <taxon>Chryseobacterium group</taxon>
        <taxon>Chryseobacterium</taxon>
    </lineage>
</organism>
<dbReference type="RefSeq" id="WP_090000521.1">
    <property type="nucleotide sequence ID" value="NZ_FOBV01000006.1"/>
</dbReference>
<gene>
    <name evidence="2" type="ORF">SAMN05421856_10684</name>
</gene>
<dbReference type="EMBL" id="FOBV01000006">
    <property type="protein sequence ID" value="SEM74352.1"/>
    <property type="molecule type" value="Genomic_DNA"/>
</dbReference>
<accession>A0A1H8AUC7</accession>
<evidence type="ECO:0000313" key="3">
    <source>
        <dbReference type="Proteomes" id="UP000199450"/>
    </source>
</evidence>
<dbReference type="OrthoDB" id="637901at2"/>
<proteinExistence type="predicted"/>
<keyword evidence="3" id="KW-1185">Reference proteome</keyword>
<evidence type="ECO:0000313" key="2">
    <source>
        <dbReference type="EMBL" id="SEM74352.1"/>
    </source>
</evidence>
<keyword evidence="1" id="KW-0472">Membrane</keyword>
<evidence type="ECO:0000256" key="1">
    <source>
        <dbReference type="SAM" id="Phobius"/>
    </source>
</evidence>
<dbReference type="AlphaFoldDB" id="A0A1H8AUC7"/>
<dbReference type="Proteomes" id="UP000199450">
    <property type="component" value="Unassembled WGS sequence"/>
</dbReference>
<name>A0A1H8AUC7_9FLAO</name>
<keyword evidence="1" id="KW-1133">Transmembrane helix</keyword>
<reference evidence="3" key="1">
    <citation type="submission" date="2016-10" db="EMBL/GenBank/DDBJ databases">
        <authorList>
            <person name="Varghese N."/>
            <person name="Submissions S."/>
        </authorList>
    </citation>
    <scope>NUCLEOTIDE SEQUENCE [LARGE SCALE GENOMIC DNA]</scope>
    <source>
        <strain evidence="3">DSM 17453</strain>
    </source>
</reference>
<dbReference type="STRING" id="295069.SAMN05421856_10684"/>